<comment type="function">
    <text evidence="4">Acts as an anti-CsrA protein, binds CsrA and prevents it from repressing translation of its target genes, one of which is flagellin. Binds to flagellin and participates in the assembly of the flagellum.</text>
</comment>
<evidence type="ECO:0000313" key="5">
    <source>
        <dbReference type="EMBL" id="RYP85106.1"/>
    </source>
</evidence>
<dbReference type="PANTHER" id="PTHR39190:SF1">
    <property type="entry name" value="FLAGELLAR ASSEMBLY FACTOR FLIW"/>
    <property type="match status" value="1"/>
</dbReference>
<dbReference type="GO" id="GO:0005737">
    <property type="term" value="C:cytoplasm"/>
    <property type="evidence" value="ECO:0007669"/>
    <property type="project" value="UniProtKB-SubCell"/>
</dbReference>
<keyword evidence="5" id="KW-0282">Flagellum</keyword>
<keyword evidence="6" id="KW-1185">Reference proteome</keyword>
<evidence type="ECO:0000256" key="4">
    <source>
        <dbReference type="HAMAP-Rule" id="MF_01185"/>
    </source>
</evidence>
<dbReference type="InterPro" id="IPR003775">
    <property type="entry name" value="Flagellar_assembly_factor_FliW"/>
</dbReference>
<comment type="subcellular location">
    <subcellularLocation>
        <location evidence="4">Cytoplasm</location>
    </subcellularLocation>
</comment>
<evidence type="ECO:0000256" key="3">
    <source>
        <dbReference type="ARBA" id="ARBA00022845"/>
    </source>
</evidence>
<comment type="subunit">
    <text evidence="4">Interacts with translational regulator CsrA and flagellin(s).</text>
</comment>
<evidence type="ECO:0000256" key="2">
    <source>
        <dbReference type="ARBA" id="ARBA00022795"/>
    </source>
</evidence>
<keyword evidence="4" id="KW-0143">Chaperone</keyword>
<sequence length="152" mass="15596">MAAPSPAGALVTDAPVTDVPVIELIRPMAGFPDHRRFALVELGEDGLLCSLASLDDPGLRFLVVPPAPFFPDYAPEVGDDVVSELGISTAEDVLLLVVLNAGESLATTTANLAAPLLVNHATRRGGQIVLDQPGLEVATPLLGEAGAASPAR</sequence>
<comment type="caution">
    <text evidence="5">The sequence shown here is derived from an EMBL/GenBank/DDBJ whole genome shotgun (WGS) entry which is preliminary data.</text>
</comment>
<gene>
    <name evidence="4" type="primary">fliW</name>
    <name evidence="5" type="ORF">EKO23_13620</name>
</gene>
<evidence type="ECO:0000256" key="1">
    <source>
        <dbReference type="ARBA" id="ARBA00022490"/>
    </source>
</evidence>
<dbReference type="GO" id="GO:0006417">
    <property type="term" value="P:regulation of translation"/>
    <property type="evidence" value="ECO:0007669"/>
    <property type="project" value="UniProtKB-KW"/>
</dbReference>
<dbReference type="HAMAP" id="MF_01185">
    <property type="entry name" value="FliW"/>
    <property type="match status" value="1"/>
</dbReference>
<dbReference type="OrthoDB" id="3268119at2"/>
<keyword evidence="5" id="KW-0969">Cilium</keyword>
<reference evidence="5 6" key="1">
    <citation type="submission" date="2019-01" db="EMBL/GenBank/DDBJ databases">
        <title>Nocardioides guangzhouensis sp. nov., an actinobacterium isolated from soil.</title>
        <authorList>
            <person name="Fu Y."/>
            <person name="Cai Y."/>
            <person name="Lin Z."/>
            <person name="Chen P."/>
        </authorList>
    </citation>
    <scope>NUCLEOTIDE SEQUENCE [LARGE SCALE GENOMIC DNA]</scope>
    <source>
        <strain evidence="5 6">130</strain>
    </source>
</reference>
<organism evidence="5 6">
    <name type="scientific">Nocardioides guangzhouensis</name>
    <dbReference type="NCBI Taxonomy" id="2497878"/>
    <lineage>
        <taxon>Bacteria</taxon>
        <taxon>Bacillati</taxon>
        <taxon>Actinomycetota</taxon>
        <taxon>Actinomycetes</taxon>
        <taxon>Propionibacteriales</taxon>
        <taxon>Nocardioidaceae</taxon>
        <taxon>Nocardioides</taxon>
    </lineage>
</organism>
<keyword evidence="5" id="KW-0966">Cell projection</keyword>
<proteinExistence type="inferred from homology"/>
<dbReference type="AlphaFoldDB" id="A0A4Q4ZCR4"/>
<dbReference type="SUPFAM" id="SSF141457">
    <property type="entry name" value="BH3618-like"/>
    <property type="match status" value="1"/>
</dbReference>
<dbReference type="EMBL" id="SDKM01000019">
    <property type="protein sequence ID" value="RYP85106.1"/>
    <property type="molecule type" value="Genomic_DNA"/>
</dbReference>
<keyword evidence="2 4" id="KW-1005">Bacterial flagellum biogenesis</keyword>
<dbReference type="Gene3D" id="2.30.290.10">
    <property type="entry name" value="BH3618-like"/>
    <property type="match status" value="1"/>
</dbReference>
<dbReference type="Pfam" id="PF02623">
    <property type="entry name" value="FliW"/>
    <property type="match status" value="1"/>
</dbReference>
<evidence type="ECO:0000313" key="6">
    <source>
        <dbReference type="Proteomes" id="UP000295198"/>
    </source>
</evidence>
<accession>A0A4Q4ZCR4</accession>
<comment type="similarity">
    <text evidence="4">Belongs to the FliW family.</text>
</comment>
<keyword evidence="1 4" id="KW-0963">Cytoplasm</keyword>
<dbReference type="InterPro" id="IPR024046">
    <property type="entry name" value="Flagellar_assmbl_FliW_dom_sf"/>
</dbReference>
<keyword evidence="3 4" id="KW-0810">Translation regulation</keyword>
<protein>
    <recommendedName>
        <fullName evidence="4">Flagellar assembly factor FliW</fullName>
    </recommendedName>
</protein>
<dbReference type="GO" id="GO:0044780">
    <property type="term" value="P:bacterial-type flagellum assembly"/>
    <property type="evidence" value="ECO:0007669"/>
    <property type="project" value="UniProtKB-UniRule"/>
</dbReference>
<dbReference type="Proteomes" id="UP000295198">
    <property type="component" value="Unassembled WGS sequence"/>
</dbReference>
<dbReference type="PANTHER" id="PTHR39190">
    <property type="entry name" value="FLAGELLAR ASSEMBLY FACTOR FLIW"/>
    <property type="match status" value="1"/>
</dbReference>
<name>A0A4Q4ZCR4_9ACTN</name>